<feature type="compositionally biased region" description="Polar residues" evidence="2">
    <location>
        <begin position="381"/>
        <end position="411"/>
    </location>
</feature>
<keyword evidence="5" id="KW-1185">Reference proteome</keyword>
<sequence>MPWEFPQNASRKQEEDFLDTWFGKEEVHMQGGRTHEGSGYRFLKQCWYVAAIWNLEGRVPGIAKEWWTREENQELINDFDTLAWLCRSDTKPESSFTPKDFEVYGHKILYWAMRRIQQWAWDRRQQMFPYGYDHTKQASGRQTNVKAADGTSIETSIAADGDKPSTTSSNIATANQSSISTIDADTADKPQVDARNTRVAHRPTIETDAGISSSASSLAIEKSTGSSASVSAELPPAVLDKQQLTLDKWLVTSPVKSVTTDQPSAGRQDSVTVTSPDAEVQSMNGEKSSSPDIAIASSQEHLQLSSREHLKSPPVSSAAALSTITPTEESSKPPMPELLSSELTAQMETVSDEMAQGRPVLANEPTLMQSSGAKIAAPVPQNGTSNPTAALQDPYSSTQQTTHSYHRGSQTSHDHSPMEHGMSAGSQRGHTDYSSQRGGRGYRRGSRGDSGRRLSRGGRDNSVRSRLGLNSFNNAGPAMEYYQQVFQPPLQFQGPQLQGPPNLQLYGALPGHGQYQHPGPLPWEPFQHQASQPYGYLEHGGAPQLQFPQHTHGPPMVAQSGEPFPPSALVSHELPSAGPSDSRCNEVTPHHIGSNRTEVRMLVLFQLPEHLTSEDVVQMFASIGLLGVVVNMLPQTNAHRTSVMAFARFPTHDQARRGLTLNGHVVGQNHLRVEVSKEFWDTSSPQYRARYPAVSQVLAHQPVPAHVERSWTPCTKPYERLNEGRDPMTSHELPGQRGLDPQDKQPDRRPSHGSQKARVLATQDARFMDVAPASSRARADTTPATTRRTSPKRHKKKKHAASQAVETNSTQIVRDKTNQGNELARHSSASTRSNDTDSTARPSKSSAQHKYDDTKATLDDESTRVTGKRASSPGLCPAPSARAEQPLKIIKRDSKAFEEPLALAETSPSQTNKQTDTLEVHEADKEVLQQKLVAGPRERVKSYAQSAAAAHVSDGDYMRSSSMQTSGGTLTVNTKQSHPTTSVPLVKTTNESAPSKMAQVPRVVTPMRVARSKASLADSSAPTPTSAVSKKAAAVVSSGQRMSETVQETPIISCTTTPATPKEAESNSSEQQVEPAKENPQGKAREKAEEGQSQTKKKGKGTLKEKPKELAKLAADTETLKAATEEMQTVEVKTEDNKQTNMQAGKNSKTEAVHQDKGAALSSTTATKKQSKGKQKAEKASAPVTGNPEHDQTVESVDTNVTSPSKRTLASIGSFFGFGPRQGSSTTSQKSQHSEAGNMPAPSKAAEAKQTESTNTAAEQQACVSSKIAKDAKPDSSAFSGRAFAPVLKLDLTIGAALPQSLESKPSQAAGLGLLGLSALESETAKVEQVETSSPGQLSFERDKGRDTHYDTSETVSARSTPSRPSPDPPARLQRSEPHLIEAPKPRNSRKRRIPRPQSASGSDGFTTLSSDAIIAAHPAHSPDMATSGDYEGTCKHKPITLYTMSQDPYLPASERACYILWPSVREPVTSDAQQEVSTGSGDTSHTPTMHDPAEEAKSTAPPVSSPQHSTTKIAASTPHAQDPASRRLPSDDSDGTTVFTPESKDVSPTLSRSSSINLFVSADDHADGLGLTLETPRLRIAKKDNDSDDDDNNHDLDELGPLSD</sequence>
<feature type="compositionally biased region" description="Basic and acidic residues" evidence="2">
    <location>
        <begin position="849"/>
        <end position="863"/>
    </location>
</feature>
<protein>
    <recommendedName>
        <fullName evidence="3">RRM domain-containing protein</fullName>
    </recommendedName>
</protein>
<feature type="compositionally biased region" description="Basic and acidic residues" evidence="2">
    <location>
        <begin position="1102"/>
        <end position="1111"/>
    </location>
</feature>
<proteinExistence type="predicted"/>
<feature type="region of interest" description="Disordered" evidence="2">
    <location>
        <begin position="1470"/>
        <end position="1605"/>
    </location>
</feature>
<feature type="compositionally biased region" description="Basic and acidic residues" evidence="2">
    <location>
        <begin position="717"/>
        <end position="729"/>
    </location>
</feature>
<feature type="compositionally biased region" description="Polar residues" evidence="2">
    <location>
        <begin position="1251"/>
        <end position="1264"/>
    </location>
</feature>
<feature type="region of interest" description="Disordered" evidence="2">
    <location>
        <begin position="1323"/>
        <end position="1433"/>
    </location>
</feature>
<organism evidence="4 5">
    <name type="scientific">Peltaster fructicola</name>
    <dbReference type="NCBI Taxonomy" id="286661"/>
    <lineage>
        <taxon>Eukaryota</taxon>
        <taxon>Fungi</taxon>
        <taxon>Dikarya</taxon>
        <taxon>Ascomycota</taxon>
        <taxon>Pezizomycotina</taxon>
        <taxon>Dothideomycetes</taxon>
        <taxon>Dothideomycetes incertae sedis</taxon>
        <taxon>Peltaster</taxon>
    </lineage>
</organism>
<feature type="compositionally biased region" description="Polar residues" evidence="2">
    <location>
        <begin position="1039"/>
        <end position="1059"/>
    </location>
</feature>
<evidence type="ECO:0000313" key="5">
    <source>
        <dbReference type="Proteomes" id="UP000503462"/>
    </source>
</evidence>
<dbReference type="SUPFAM" id="SSF54928">
    <property type="entry name" value="RNA-binding domain, RBD"/>
    <property type="match status" value="1"/>
</dbReference>
<feature type="compositionally biased region" description="Polar residues" evidence="2">
    <location>
        <begin position="257"/>
        <end position="305"/>
    </location>
</feature>
<dbReference type="InterPro" id="IPR012677">
    <property type="entry name" value="Nucleotide-bd_a/b_plait_sf"/>
</dbReference>
<feature type="compositionally biased region" description="Polar residues" evidence="2">
    <location>
        <begin position="1194"/>
        <end position="1208"/>
    </location>
</feature>
<feature type="region of interest" description="Disordered" evidence="2">
    <location>
        <begin position="376"/>
        <end position="467"/>
    </location>
</feature>
<feature type="region of interest" description="Disordered" evidence="2">
    <location>
        <begin position="957"/>
        <end position="1279"/>
    </location>
</feature>
<dbReference type="InterPro" id="IPR000504">
    <property type="entry name" value="RRM_dom"/>
</dbReference>
<feature type="compositionally biased region" description="Polar residues" evidence="2">
    <location>
        <begin position="164"/>
        <end position="174"/>
    </location>
</feature>
<gene>
    <name evidence="4" type="ORF">AMS68_006273</name>
</gene>
<feature type="compositionally biased region" description="Low complexity" evidence="2">
    <location>
        <begin position="1158"/>
        <end position="1168"/>
    </location>
</feature>
<evidence type="ECO:0000256" key="2">
    <source>
        <dbReference type="SAM" id="MobiDB-lite"/>
    </source>
</evidence>
<feature type="compositionally biased region" description="Basic and acidic residues" evidence="2">
    <location>
        <begin position="1148"/>
        <end position="1157"/>
    </location>
</feature>
<evidence type="ECO:0000259" key="3">
    <source>
        <dbReference type="PROSITE" id="PS50102"/>
    </source>
</evidence>
<dbReference type="PROSITE" id="PS50102">
    <property type="entry name" value="RRM"/>
    <property type="match status" value="1"/>
</dbReference>
<name>A0A6H0Y1D5_9PEZI</name>
<dbReference type="GO" id="GO:0003723">
    <property type="term" value="F:RNA binding"/>
    <property type="evidence" value="ECO:0007669"/>
    <property type="project" value="UniProtKB-UniRule"/>
</dbReference>
<feature type="region of interest" description="Disordered" evidence="2">
    <location>
        <begin position="155"/>
        <end position="174"/>
    </location>
</feature>
<feature type="compositionally biased region" description="Basic and acidic residues" evidence="2">
    <location>
        <begin position="446"/>
        <end position="463"/>
    </location>
</feature>
<feature type="compositionally biased region" description="Polar residues" evidence="2">
    <location>
        <begin position="319"/>
        <end position="328"/>
    </location>
</feature>
<feature type="compositionally biased region" description="Basic and acidic residues" evidence="2">
    <location>
        <begin position="1340"/>
        <end position="1352"/>
    </location>
</feature>
<feature type="compositionally biased region" description="Basic residues" evidence="2">
    <location>
        <begin position="789"/>
        <end position="800"/>
    </location>
</feature>
<dbReference type="OrthoDB" id="3945592at2759"/>
<feature type="compositionally biased region" description="Polar residues" evidence="2">
    <location>
        <begin position="1502"/>
        <end position="1515"/>
    </location>
</feature>
<feature type="compositionally biased region" description="Low complexity" evidence="2">
    <location>
        <begin position="1026"/>
        <end position="1038"/>
    </location>
</feature>
<feature type="compositionally biased region" description="Basic and acidic residues" evidence="2">
    <location>
        <begin position="186"/>
        <end position="196"/>
    </location>
</feature>
<accession>A0A6H0Y1D5</accession>
<dbReference type="Gene3D" id="3.30.70.330">
    <property type="match status" value="1"/>
</dbReference>
<dbReference type="Proteomes" id="UP000503462">
    <property type="component" value="Chromosome 4"/>
</dbReference>
<keyword evidence="1" id="KW-0694">RNA-binding</keyword>
<feature type="compositionally biased region" description="Basic and acidic residues" evidence="2">
    <location>
        <begin position="1374"/>
        <end position="1385"/>
    </location>
</feature>
<dbReference type="InterPro" id="IPR035979">
    <property type="entry name" value="RBD_domain_sf"/>
</dbReference>
<feature type="region of interest" description="Disordered" evidence="2">
    <location>
        <begin position="257"/>
        <end position="336"/>
    </location>
</feature>
<feature type="compositionally biased region" description="Polar residues" evidence="2">
    <location>
        <begin position="959"/>
        <end position="993"/>
    </location>
</feature>
<feature type="compositionally biased region" description="Polar residues" evidence="2">
    <location>
        <begin position="1536"/>
        <end position="1559"/>
    </location>
</feature>
<feature type="compositionally biased region" description="Polar residues" evidence="2">
    <location>
        <begin position="1222"/>
        <end position="1235"/>
    </location>
</feature>
<feature type="compositionally biased region" description="Low complexity" evidence="2">
    <location>
        <begin position="773"/>
        <end position="788"/>
    </location>
</feature>
<feature type="compositionally biased region" description="Polar residues" evidence="2">
    <location>
        <begin position="827"/>
        <end position="848"/>
    </location>
</feature>
<evidence type="ECO:0000313" key="4">
    <source>
        <dbReference type="EMBL" id="QIX00756.1"/>
    </source>
</evidence>
<feature type="domain" description="RRM" evidence="3">
    <location>
        <begin position="600"/>
        <end position="678"/>
    </location>
</feature>
<feature type="region of interest" description="Disordered" evidence="2">
    <location>
        <begin position="717"/>
        <end position="881"/>
    </location>
</feature>
<reference evidence="4 5" key="1">
    <citation type="journal article" date="2016" name="Sci. Rep.">
        <title>Peltaster fructicola genome reveals evolution from an invasive phytopathogen to an ectophytic parasite.</title>
        <authorList>
            <person name="Xu C."/>
            <person name="Chen H."/>
            <person name="Gleason M.L."/>
            <person name="Xu J.R."/>
            <person name="Liu H."/>
            <person name="Zhang R."/>
            <person name="Sun G."/>
        </authorList>
    </citation>
    <scope>NUCLEOTIDE SEQUENCE [LARGE SCALE GENOMIC DNA]</scope>
    <source>
        <strain evidence="4 5">LNHT1506</strain>
    </source>
</reference>
<feature type="compositionally biased region" description="Basic and acidic residues" evidence="2">
    <location>
        <begin position="740"/>
        <end position="750"/>
    </location>
</feature>
<dbReference type="EMBL" id="CP051142">
    <property type="protein sequence ID" value="QIX00756.1"/>
    <property type="molecule type" value="Genomic_DNA"/>
</dbReference>
<feature type="region of interest" description="Disordered" evidence="2">
    <location>
        <begin position="179"/>
        <end position="216"/>
    </location>
</feature>
<evidence type="ECO:0000256" key="1">
    <source>
        <dbReference type="PROSITE-ProRule" id="PRU00176"/>
    </source>
</evidence>
<feature type="compositionally biased region" description="Polar residues" evidence="2">
    <location>
        <begin position="1398"/>
        <end position="1411"/>
    </location>
</feature>
<feature type="compositionally biased region" description="Polar residues" evidence="2">
    <location>
        <begin position="1471"/>
        <end position="1488"/>
    </location>
</feature>